<sequence length="67" mass="7734">MWQLYVKYALPIFVLSIIGISIFREIKQYKKLQGDSKAKTKIIKKYAVMITISLLLLAVSITLFVIK</sequence>
<reference evidence="3 5" key="2">
    <citation type="journal article" date="2018" name="Syst. Appl. Microbiol.">
        <title>Characterization and high-quality draft genome sequence of Herbivorax saccincola A7, an anaerobic, alkaliphilic, thermophilic, cellulolytic, and xylanolytic bacterium.</title>
        <authorList>
            <person name="Aikawa S."/>
            <person name="Baramee S."/>
            <person name="Sermsathanaswadi J."/>
            <person name="Thianheng P."/>
            <person name="Tachaapaikoon C."/>
            <person name="Shikata A."/>
            <person name="Waeonukul R."/>
            <person name="Pason P."/>
            <person name="Ratanakhanokchai K."/>
            <person name="Kosugi A."/>
        </authorList>
    </citation>
    <scope>NUCLEOTIDE SEQUENCE [LARGE SCALE GENOMIC DNA]</scope>
    <source>
        <strain evidence="3 5">A7</strain>
    </source>
</reference>
<evidence type="ECO:0000313" key="4">
    <source>
        <dbReference type="Proteomes" id="UP000233534"/>
    </source>
</evidence>
<proteinExistence type="predicted"/>
<dbReference type="Proteomes" id="UP000239720">
    <property type="component" value="Unassembled WGS sequence"/>
</dbReference>
<accession>A0A2K9DXU2</accession>
<keyword evidence="1" id="KW-0472">Membrane</keyword>
<name>A0A2K9DXU2_9FIRM</name>
<dbReference type="AlphaFoldDB" id="A0A2K9DXU2"/>
<organism evidence="2 4">
    <name type="scientific">Acetivibrio saccincola</name>
    <dbReference type="NCBI Taxonomy" id="1677857"/>
    <lineage>
        <taxon>Bacteria</taxon>
        <taxon>Bacillati</taxon>
        <taxon>Bacillota</taxon>
        <taxon>Clostridia</taxon>
        <taxon>Eubacteriales</taxon>
        <taxon>Oscillospiraceae</taxon>
        <taxon>Acetivibrio</taxon>
    </lineage>
</organism>
<dbReference type="Proteomes" id="UP000233534">
    <property type="component" value="Chromosome"/>
</dbReference>
<evidence type="ECO:0000313" key="3">
    <source>
        <dbReference type="EMBL" id="PQQ65404.1"/>
    </source>
</evidence>
<keyword evidence="1" id="KW-0812">Transmembrane</keyword>
<protein>
    <submittedName>
        <fullName evidence="2">Uncharacterized protein</fullName>
    </submittedName>
</protein>
<dbReference type="EMBL" id="CP025197">
    <property type="protein sequence ID" value="AUG56347.1"/>
    <property type="molecule type" value="Genomic_DNA"/>
</dbReference>
<feature type="transmembrane region" description="Helical" evidence="1">
    <location>
        <begin position="6"/>
        <end position="26"/>
    </location>
</feature>
<feature type="transmembrane region" description="Helical" evidence="1">
    <location>
        <begin position="46"/>
        <end position="66"/>
    </location>
</feature>
<evidence type="ECO:0000313" key="2">
    <source>
        <dbReference type="EMBL" id="AUG56347.1"/>
    </source>
</evidence>
<gene>
    <name evidence="3" type="ORF">B9R14_00525</name>
    <name evidence="2" type="ORF">HVS_01930</name>
</gene>
<keyword evidence="4" id="KW-1185">Reference proteome</keyword>
<evidence type="ECO:0000256" key="1">
    <source>
        <dbReference type="SAM" id="Phobius"/>
    </source>
</evidence>
<reference evidence="2 4" key="1">
    <citation type="submission" date="2017-12" db="EMBL/GenBank/DDBJ databases">
        <title>Complete genome sequence of Herbivorax saccincola GGR1, a novel Cellulosome-producing hydrolytic bacterium in a thermophilic biogas plant, established by Illumina and Nanopore MinION sequencing.</title>
        <authorList>
            <person name="Pechtl A."/>
            <person name="Ruckert C."/>
            <person name="Koeck D.E."/>
            <person name="Maus I."/>
            <person name="Winkler A."/>
            <person name="Kalinowski J."/>
            <person name="Puhler A."/>
            <person name="Schwarz W.W."/>
            <person name="Zverlov V.V."/>
            <person name="Schluter A."/>
            <person name="Liebl W."/>
        </authorList>
    </citation>
    <scope>NUCLEOTIDE SEQUENCE [LARGE SCALE GENOMIC DNA]</scope>
    <source>
        <strain evidence="2">GGR1</strain>
        <strain evidence="4">SR1</strain>
    </source>
</reference>
<keyword evidence="1" id="KW-1133">Transmembrane helix</keyword>
<dbReference type="RefSeq" id="WP_101298763.1">
    <property type="nucleotide sequence ID" value="NZ_CP025197.1"/>
</dbReference>
<dbReference type="EMBL" id="NEMB01000003">
    <property type="protein sequence ID" value="PQQ65404.1"/>
    <property type="molecule type" value="Genomic_DNA"/>
</dbReference>
<dbReference type="KEGG" id="hsc:HVS_01930"/>
<evidence type="ECO:0000313" key="5">
    <source>
        <dbReference type="Proteomes" id="UP000239720"/>
    </source>
</evidence>